<organism evidence="2 3">
    <name type="scientific">Methylobacterium oryzihabitans</name>
    <dbReference type="NCBI Taxonomy" id="2499852"/>
    <lineage>
        <taxon>Bacteria</taxon>
        <taxon>Pseudomonadati</taxon>
        <taxon>Pseudomonadota</taxon>
        <taxon>Alphaproteobacteria</taxon>
        <taxon>Hyphomicrobiales</taxon>
        <taxon>Methylobacteriaceae</taxon>
        <taxon>Methylobacterium</taxon>
    </lineage>
</organism>
<evidence type="ECO:0000313" key="3">
    <source>
        <dbReference type="Proteomes" id="UP000286997"/>
    </source>
</evidence>
<protein>
    <submittedName>
        <fullName evidence="2">Uncharacterized protein</fullName>
    </submittedName>
</protein>
<feature type="region of interest" description="Disordered" evidence="1">
    <location>
        <begin position="1"/>
        <end position="66"/>
    </location>
</feature>
<dbReference type="EMBL" id="SACP01000002">
    <property type="protein sequence ID" value="RVU21120.1"/>
    <property type="molecule type" value="Genomic_DNA"/>
</dbReference>
<comment type="caution">
    <text evidence="2">The sequence shown here is derived from an EMBL/GenBank/DDBJ whole genome shotgun (WGS) entry which is preliminary data.</text>
</comment>
<accession>A0A3S2YWP1</accession>
<proteinExistence type="predicted"/>
<sequence>MSETRKPINPLEREEKVGIADGSDHAGEAVTTGRHGTGIDLTADETAKGIATATRTDARPERDPSR</sequence>
<dbReference type="OrthoDB" id="8001680at2"/>
<feature type="compositionally biased region" description="Basic and acidic residues" evidence="1">
    <location>
        <begin position="1"/>
        <end position="27"/>
    </location>
</feature>
<dbReference type="AlphaFoldDB" id="A0A3S2YWP1"/>
<name>A0A3S2YWP1_9HYPH</name>
<dbReference type="Proteomes" id="UP000286997">
    <property type="component" value="Unassembled WGS sequence"/>
</dbReference>
<reference evidence="2 3" key="1">
    <citation type="submission" date="2019-01" db="EMBL/GenBank/DDBJ databases">
        <authorList>
            <person name="Chen W.-M."/>
        </authorList>
    </citation>
    <scope>NUCLEOTIDE SEQUENCE [LARGE SCALE GENOMIC DNA]</scope>
    <source>
        <strain evidence="2 3">TER-1</strain>
    </source>
</reference>
<keyword evidence="3" id="KW-1185">Reference proteome</keyword>
<gene>
    <name evidence="2" type="ORF">EOE48_03215</name>
</gene>
<dbReference type="RefSeq" id="WP_127727339.1">
    <property type="nucleotide sequence ID" value="NZ_SACP01000002.1"/>
</dbReference>
<feature type="compositionally biased region" description="Basic and acidic residues" evidence="1">
    <location>
        <begin position="56"/>
        <end position="66"/>
    </location>
</feature>
<evidence type="ECO:0000313" key="2">
    <source>
        <dbReference type="EMBL" id="RVU21120.1"/>
    </source>
</evidence>
<evidence type="ECO:0000256" key="1">
    <source>
        <dbReference type="SAM" id="MobiDB-lite"/>
    </source>
</evidence>